<dbReference type="PANTHER" id="PTHR14015:SF1">
    <property type="entry name" value="OPIOID GROWTH FACTOR RECEPTOR"/>
    <property type="match status" value="1"/>
</dbReference>
<dbReference type="Pfam" id="PF04664">
    <property type="entry name" value="OGFr_N"/>
    <property type="match status" value="1"/>
</dbReference>
<reference evidence="4 5" key="1">
    <citation type="submission" date="2020-06" db="EMBL/GenBank/DDBJ databases">
        <authorList>
            <consortium name="Wellcome Sanger Institute Data Sharing"/>
        </authorList>
    </citation>
    <scope>NUCLEOTIDE SEQUENCE [LARGE SCALE GENOMIC DNA]</scope>
</reference>
<evidence type="ECO:0000256" key="2">
    <source>
        <dbReference type="SAM" id="MobiDB-lite"/>
    </source>
</evidence>
<reference evidence="4" key="3">
    <citation type="submission" date="2025-09" db="UniProtKB">
        <authorList>
            <consortium name="Ensembl"/>
        </authorList>
    </citation>
    <scope>IDENTIFICATION</scope>
</reference>
<comment type="similarity">
    <text evidence="1">Belongs to the opioid growth factor receptor family.</text>
</comment>
<dbReference type="GeneTree" id="ENSGT00390000018730"/>
<keyword evidence="5" id="KW-1185">Reference proteome</keyword>
<feature type="compositionally biased region" description="Basic and acidic residues" evidence="2">
    <location>
        <begin position="9"/>
        <end position="23"/>
    </location>
</feature>
<accession>A0AAY4EAH6</accession>
<dbReference type="GO" id="GO:0016020">
    <property type="term" value="C:membrane"/>
    <property type="evidence" value="ECO:0007669"/>
    <property type="project" value="InterPro"/>
</dbReference>
<dbReference type="AlphaFoldDB" id="A0AAY4EAH6"/>
<evidence type="ECO:0000259" key="3">
    <source>
        <dbReference type="Pfam" id="PF04664"/>
    </source>
</evidence>
<feature type="compositionally biased region" description="Basic and acidic residues" evidence="2">
    <location>
        <begin position="291"/>
        <end position="311"/>
    </location>
</feature>
<feature type="compositionally biased region" description="Basic and acidic residues" evidence="2">
    <location>
        <begin position="451"/>
        <end position="462"/>
    </location>
</feature>
<feature type="compositionally biased region" description="Basic and acidic residues" evidence="2">
    <location>
        <begin position="321"/>
        <end position="331"/>
    </location>
</feature>
<protein>
    <recommendedName>
        <fullName evidence="3">Opioid growth factor receptor (OGFr) conserved domain-containing protein</fullName>
    </recommendedName>
</protein>
<dbReference type="GeneID" id="114800935"/>
<evidence type="ECO:0000256" key="1">
    <source>
        <dbReference type="ARBA" id="ARBA00010365"/>
    </source>
</evidence>
<sequence>MDDGGGSASEKRRGDAGDSDRQYDSTWDDEEDSGETQSSDWRSERPSKIHKRRNMYAARDMQIYRHDYPGQFSDEEETLENYNLKFYRNQIHSSPDCVYIDEFHEKWERDYDKLERVHSYIQWLFPIQEYGMNYLSHKLTKNEIQGFKAEKEVKDRLLKSYKLMLDFYGIQLVDEKSGAVERAANWEERFDNLNRRMHNNLRITRILKCLGTLGLEHYQAPLVRFFLEETLTKATLPNVKTSVLDYFMFSVRNKEERKELIEFAFMNFEPKEDFVWCPRHVQKKLLRKHNSGGEKVEDSNQENEKMEKEINGSKTMSLGKGENEKCTRRNDENDDDVTTCQEAFTGNKEHSTQQQRKNENSNGEEQEYQDVTTVKDPGPLSVMSEYQAASVDLNVELNDHRDEVHSVSQSSSESNTRENQTASSDVLVLENTDQTHQETGEEETDQNNSETAEKTDEQHGSNDGEIQNEVLNRGPEAENVKSAERGLQENDTNDKL</sequence>
<dbReference type="Ensembl" id="ENSDCDT00010065212.1">
    <property type="protein sequence ID" value="ENSDCDP00010054625.1"/>
    <property type="gene ID" value="ENSDCDG00010031529.1"/>
</dbReference>
<dbReference type="GO" id="GO:0140625">
    <property type="term" value="F:opioid growth factor receptor activity"/>
    <property type="evidence" value="ECO:0007669"/>
    <property type="project" value="InterPro"/>
</dbReference>
<evidence type="ECO:0000313" key="5">
    <source>
        <dbReference type="Proteomes" id="UP000694580"/>
    </source>
</evidence>
<feature type="domain" description="Opioid growth factor receptor (OGFr) conserved" evidence="3">
    <location>
        <begin position="80"/>
        <end position="280"/>
    </location>
</feature>
<proteinExistence type="inferred from homology"/>
<feature type="region of interest" description="Disordered" evidence="2">
    <location>
        <begin position="398"/>
        <end position="496"/>
    </location>
</feature>
<feature type="region of interest" description="Disordered" evidence="2">
    <location>
        <begin position="1"/>
        <end position="47"/>
    </location>
</feature>
<reference evidence="4" key="2">
    <citation type="submission" date="2025-08" db="UniProtKB">
        <authorList>
            <consortium name="Ensembl"/>
        </authorList>
    </citation>
    <scope>IDENTIFICATION</scope>
</reference>
<feature type="compositionally biased region" description="Basic and acidic residues" evidence="2">
    <location>
        <begin position="347"/>
        <end position="359"/>
    </location>
</feature>
<dbReference type="Proteomes" id="UP000694580">
    <property type="component" value="Chromosome 12"/>
</dbReference>
<gene>
    <name evidence="4" type="primary">LOC114800935</name>
</gene>
<organism evidence="4 5">
    <name type="scientific">Denticeps clupeoides</name>
    <name type="common">denticle herring</name>
    <dbReference type="NCBI Taxonomy" id="299321"/>
    <lineage>
        <taxon>Eukaryota</taxon>
        <taxon>Metazoa</taxon>
        <taxon>Chordata</taxon>
        <taxon>Craniata</taxon>
        <taxon>Vertebrata</taxon>
        <taxon>Euteleostomi</taxon>
        <taxon>Actinopterygii</taxon>
        <taxon>Neopterygii</taxon>
        <taxon>Teleostei</taxon>
        <taxon>Clupei</taxon>
        <taxon>Clupeiformes</taxon>
        <taxon>Denticipitoidei</taxon>
        <taxon>Denticipitidae</taxon>
        <taxon>Denticeps</taxon>
    </lineage>
</organism>
<dbReference type="InterPro" id="IPR006757">
    <property type="entry name" value="OGF_rcpt"/>
</dbReference>
<feature type="compositionally biased region" description="Basic and acidic residues" evidence="2">
    <location>
        <begin position="475"/>
        <end position="496"/>
    </location>
</feature>
<dbReference type="RefSeq" id="XP_028854696.1">
    <property type="nucleotide sequence ID" value="XM_028998863.1"/>
</dbReference>
<evidence type="ECO:0000313" key="4">
    <source>
        <dbReference type="Ensembl" id="ENSDCDP00010054625.1"/>
    </source>
</evidence>
<dbReference type="InterPro" id="IPR039574">
    <property type="entry name" value="OGFr"/>
</dbReference>
<name>A0AAY4EAH6_9TELE</name>
<feature type="region of interest" description="Disordered" evidence="2">
    <location>
        <begin position="287"/>
        <end position="379"/>
    </location>
</feature>
<dbReference type="PANTHER" id="PTHR14015">
    <property type="entry name" value="OPIOID GROWTH FACTOR RECEPTOR OGFR ZETA-TYPE OPIOID RECEPTOR"/>
    <property type="match status" value="1"/>
</dbReference>